<dbReference type="EMBL" id="JAVIIP010000006">
    <property type="protein sequence ID" value="MDX8538519.1"/>
    <property type="molecule type" value="Genomic_DNA"/>
</dbReference>
<protein>
    <recommendedName>
        <fullName evidence="3">DUF768 domain-containing protein</fullName>
    </recommendedName>
</protein>
<evidence type="ECO:0008006" key="3">
    <source>
        <dbReference type="Google" id="ProtNLM"/>
    </source>
</evidence>
<organism evidence="1 2">
    <name type="scientific">Mesorhizobium abyssinicae</name>
    <dbReference type="NCBI Taxonomy" id="1209958"/>
    <lineage>
        <taxon>Bacteria</taxon>
        <taxon>Pseudomonadati</taxon>
        <taxon>Pseudomonadota</taxon>
        <taxon>Alphaproteobacteria</taxon>
        <taxon>Hyphomicrobiales</taxon>
        <taxon>Phyllobacteriaceae</taxon>
        <taxon>Mesorhizobium</taxon>
    </lineage>
</organism>
<sequence>MAEHLPNAITDDALAIIYLTEEAIKAAGREGIPPEEISEEVGSLFEVILQAMQHREGGLVE</sequence>
<comment type="caution">
    <text evidence="1">The sequence shown here is derived from an EMBL/GenBank/DDBJ whole genome shotgun (WGS) entry which is preliminary data.</text>
</comment>
<keyword evidence="2" id="KW-1185">Reference proteome</keyword>
<gene>
    <name evidence="1" type="ORF">RFM23_12905</name>
</gene>
<accession>A0ABU5AMN8</accession>
<proteinExistence type="predicted"/>
<dbReference type="Proteomes" id="UP001276564">
    <property type="component" value="Unassembled WGS sequence"/>
</dbReference>
<name>A0ABU5AMN8_9HYPH</name>
<reference evidence="1 2" key="1">
    <citation type="submission" date="2023-08" db="EMBL/GenBank/DDBJ databases">
        <title>Implementing the SeqCode for naming new Mesorhizobium species isolated from Vachellia karroo root nodules.</title>
        <authorList>
            <person name="Van Lill M."/>
        </authorList>
    </citation>
    <scope>NUCLEOTIDE SEQUENCE [LARGE SCALE GENOMIC DNA]</scope>
    <source>
        <strain evidence="1 2">VK4B</strain>
    </source>
</reference>
<evidence type="ECO:0000313" key="1">
    <source>
        <dbReference type="EMBL" id="MDX8538519.1"/>
    </source>
</evidence>
<evidence type="ECO:0000313" key="2">
    <source>
        <dbReference type="Proteomes" id="UP001276564"/>
    </source>
</evidence>
<dbReference type="RefSeq" id="WP_320320471.1">
    <property type="nucleotide sequence ID" value="NZ_JAVIIP010000006.1"/>
</dbReference>